<evidence type="ECO:0000256" key="5">
    <source>
        <dbReference type="ARBA" id="ARBA00023242"/>
    </source>
</evidence>
<reference evidence="9" key="1">
    <citation type="submission" date="2025-08" db="UniProtKB">
        <authorList>
            <consortium name="RefSeq"/>
        </authorList>
    </citation>
    <scope>IDENTIFICATION</scope>
    <source>
        <strain evidence="9">OHB3-1</strain>
    </source>
</reference>
<keyword evidence="5" id="KW-0539">Nucleus</keyword>
<dbReference type="PRINTS" id="PR00404">
    <property type="entry name" value="MADSDOMAIN"/>
</dbReference>
<dbReference type="GO" id="GO:0045944">
    <property type="term" value="P:positive regulation of transcription by RNA polymerase II"/>
    <property type="evidence" value="ECO:0007669"/>
    <property type="project" value="InterPro"/>
</dbReference>
<keyword evidence="4" id="KW-0804">Transcription</keyword>
<evidence type="ECO:0000256" key="4">
    <source>
        <dbReference type="ARBA" id="ARBA00023163"/>
    </source>
</evidence>
<evidence type="ECO:0000313" key="9">
    <source>
        <dbReference type="RefSeq" id="XP_022148916.1"/>
    </source>
</evidence>
<dbReference type="GO" id="GO:0046983">
    <property type="term" value="F:protein dimerization activity"/>
    <property type="evidence" value="ECO:0007669"/>
    <property type="project" value="InterPro"/>
</dbReference>
<dbReference type="PANTHER" id="PTHR11945">
    <property type="entry name" value="MADS BOX PROTEIN"/>
    <property type="match status" value="1"/>
</dbReference>
<dbReference type="GO" id="GO:0005634">
    <property type="term" value="C:nucleus"/>
    <property type="evidence" value="ECO:0007669"/>
    <property type="project" value="UniProtKB-SubCell"/>
</dbReference>
<dbReference type="PANTHER" id="PTHR11945:SF766">
    <property type="entry name" value="AGAMOUS-LIKE MADS-BOX PROTEIN AGL19"/>
    <property type="match status" value="1"/>
</dbReference>
<keyword evidence="8" id="KW-1185">Reference proteome</keyword>
<dbReference type="GeneID" id="111017467"/>
<comment type="subcellular location">
    <subcellularLocation>
        <location evidence="1">Nucleus</location>
    </subcellularLocation>
</comment>
<keyword evidence="3" id="KW-0238">DNA-binding</keyword>
<dbReference type="GO" id="GO:0000981">
    <property type="term" value="F:DNA-binding transcription factor activity, RNA polymerase II-specific"/>
    <property type="evidence" value="ECO:0007669"/>
    <property type="project" value="InterPro"/>
</dbReference>
<name>A0A6J1D6T5_MOMCH</name>
<accession>A0A6J1D6T5</accession>
<dbReference type="InterPro" id="IPR002100">
    <property type="entry name" value="TF_MADSbox"/>
</dbReference>
<proteinExistence type="predicted"/>
<feature type="domain" description="MADS-box" evidence="7">
    <location>
        <begin position="1"/>
        <end position="47"/>
    </location>
</feature>
<dbReference type="Gene3D" id="3.40.1810.10">
    <property type="entry name" value="Transcription factor, MADS-box"/>
    <property type="match status" value="1"/>
</dbReference>
<dbReference type="Pfam" id="PF00319">
    <property type="entry name" value="SRF-TF"/>
    <property type="match status" value="1"/>
</dbReference>
<evidence type="ECO:0000256" key="2">
    <source>
        <dbReference type="ARBA" id="ARBA00023015"/>
    </source>
</evidence>
<dbReference type="GO" id="GO:0000978">
    <property type="term" value="F:RNA polymerase II cis-regulatory region sequence-specific DNA binding"/>
    <property type="evidence" value="ECO:0007669"/>
    <property type="project" value="TreeGrafter"/>
</dbReference>
<dbReference type="KEGG" id="mcha:111017467"/>
<dbReference type="Proteomes" id="UP000504603">
    <property type="component" value="Unplaced"/>
</dbReference>
<organism evidence="8 9">
    <name type="scientific">Momordica charantia</name>
    <name type="common">Bitter gourd</name>
    <name type="synonym">Balsam pear</name>
    <dbReference type="NCBI Taxonomy" id="3673"/>
    <lineage>
        <taxon>Eukaryota</taxon>
        <taxon>Viridiplantae</taxon>
        <taxon>Streptophyta</taxon>
        <taxon>Embryophyta</taxon>
        <taxon>Tracheophyta</taxon>
        <taxon>Spermatophyta</taxon>
        <taxon>Magnoliopsida</taxon>
        <taxon>eudicotyledons</taxon>
        <taxon>Gunneridae</taxon>
        <taxon>Pentapetalae</taxon>
        <taxon>rosids</taxon>
        <taxon>fabids</taxon>
        <taxon>Cucurbitales</taxon>
        <taxon>Cucurbitaceae</taxon>
        <taxon>Momordiceae</taxon>
        <taxon>Momordica</taxon>
    </lineage>
</organism>
<evidence type="ECO:0000256" key="1">
    <source>
        <dbReference type="ARBA" id="ARBA00004123"/>
    </source>
</evidence>
<protein>
    <submittedName>
        <fullName evidence="9">Floral homeotic protein DEFICIENS-like</fullName>
    </submittedName>
</protein>
<sequence>MGRGKLSMTMIPNEKSRKTTFFKRKKSLMRKAYELSTLCDVRTCVFVCGPNQNDQSSVEVHTWPPSRDDVDDMIASYRANCLHKRAGKPFDLLDFFSERKKKIESDISKLHKDLARAKFPKWDERLDYLLEDQLRVLMEELDSKLDATKRKIEIAMENLEEGASSSTGRSRQITLNTNMKQEQNSYGMFGSCLGVETQANLMPFHHQYQNLQSLQMDHELDNNLSPFLIGSSQGPSTTQIQLNYGSFQNPNIYNDPTMVMESSQNYSLCHYGVPLPPHSILPLSYMQLSDDQLMMACASSNSHQMGLANFNASAQLNNDHFDYNSYEYFMKSNNF</sequence>
<dbReference type="PROSITE" id="PS50066">
    <property type="entry name" value="MADS_BOX_2"/>
    <property type="match status" value="1"/>
</dbReference>
<dbReference type="InterPro" id="IPR036879">
    <property type="entry name" value="TF_MADSbox_sf"/>
</dbReference>
<evidence type="ECO:0000256" key="3">
    <source>
        <dbReference type="ARBA" id="ARBA00023125"/>
    </source>
</evidence>
<keyword evidence="2" id="KW-0805">Transcription regulation</keyword>
<evidence type="ECO:0000313" key="8">
    <source>
        <dbReference type="Proteomes" id="UP000504603"/>
    </source>
</evidence>
<evidence type="ECO:0000256" key="6">
    <source>
        <dbReference type="SAM" id="Coils"/>
    </source>
</evidence>
<dbReference type="SMART" id="SM00432">
    <property type="entry name" value="MADS"/>
    <property type="match status" value="1"/>
</dbReference>
<dbReference type="InterPro" id="IPR033897">
    <property type="entry name" value="SRF-like_MADS-box"/>
</dbReference>
<keyword evidence="6" id="KW-0175">Coiled coil</keyword>
<feature type="coiled-coil region" evidence="6">
    <location>
        <begin position="131"/>
        <end position="158"/>
    </location>
</feature>
<evidence type="ECO:0000259" key="7">
    <source>
        <dbReference type="PROSITE" id="PS50066"/>
    </source>
</evidence>
<dbReference type="OrthoDB" id="601557at2759"/>
<dbReference type="SUPFAM" id="SSF55455">
    <property type="entry name" value="SRF-like"/>
    <property type="match status" value="1"/>
</dbReference>
<dbReference type="RefSeq" id="XP_022148916.1">
    <property type="nucleotide sequence ID" value="XM_022293224.1"/>
</dbReference>
<gene>
    <name evidence="9" type="primary">LOC111017467</name>
</gene>
<dbReference type="AlphaFoldDB" id="A0A6J1D6T5"/>
<dbReference type="CDD" id="cd00266">
    <property type="entry name" value="MADS_SRF_like"/>
    <property type="match status" value="1"/>
</dbReference>